<dbReference type="PROSITE" id="PS51320">
    <property type="entry name" value="TIFY"/>
    <property type="match status" value="1"/>
</dbReference>
<gene>
    <name evidence="6" type="primary">LOC111004531</name>
</gene>
<dbReference type="PANTHER" id="PTHR33077">
    <property type="entry name" value="PROTEIN TIFY 4A-RELATED-RELATED"/>
    <property type="match status" value="1"/>
</dbReference>
<dbReference type="GO" id="GO:0005634">
    <property type="term" value="C:nucleus"/>
    <property type="evidence" value="ECO:0007669"/>
    <property type="project" value="UniProtKB-SubCell"/>
</dbReference>
<reference evidence="6" key="1">
    <citation type="submission" date="2025-08" db="UniProtKB">
        <authorList>
            <consortium name="RefSeq"/>
        </authorList>
    </citation>
    <scope>IDENTIFICATION</scope>
    <source>
        <strain evidence="6">OHB3-1</strain>
    </source>
</reference>
<dbReference type="GO" id="GO:0031347">
    <property type="term" value="P:regulation of defense response"/>
    <property type="evidence" value="ECO:0007669"/>
    <property type="project" value="UniProtKB-UniRule"/>
</dbReference>
<evidence type="ECO:0000313" key="5">
    <source>
        <dbReference type="Proteomes" id="UP000504603"/>
    </source>
</evidence>
<evidence type="ECO:0000256" key="2">
    <source>
        <dbReference type="RuleBase" id="RU369065"/>
    </source>
</evidence>
<proteinExistence type="inferred from homology"/>
<comment type="domain">
    <text evidence="2">The jas domain is required for interaction with COI1.</text>
</comment>
<dbReference type="GO" id="GO:2000022">
    <property type="term" value="P:regulation of jasmonic acid mediated signaling pathway"/>
    <property type="evidence" value="ECO:0007669"/>
    <property type="project" value="UniProtKB-UniRule"/>
</dbReference>
<keyword evidence="2" id="KW-1184">Jasmonic acid signaling pathway</keyword>
<feature type="chain" id="PRO_5026882318" description="Protein TIFY" evidence="3">
    <location>
        <begin position="19"/>
        <end position="473"/>
    </location>
</feature>
<dbReference type="Proteomes" id="UP000504603">
    <property type="component" value="Unplaced"/>
</dbReference>
<dbReference type="InterPro" id="IPR010399">
    <property type="entry name" value="Tify_dom"/>
</dbReference>
<dbReference type="PANTHER" id="PTHR33077:SF8">
    <property type="entry name" value="PROTEIN TIFY 8"/>
    <property type="match status" value="1"/>
</dbReference>
<dbReference type="GO" id="GO:0009611">
    <property type="term" value="P:response to wounding"/>
    <property type="evidence" value="ECO:0007669"/>
    <property type="project" value="UniProtKB-UniRule"/>
</dbReference>
<comment type="function">
    <text evidence="2">Repressor of jasmonate responses.</text>
</comment>
<comment type="subcellular location">
    <subcellularLocation>
        <location evidence="2">Nucleus</location>
    </subcellularLocation>
</comment>
<protein>
    <recommendedName>
        <fullName evidence="2">Protein TIFY</fullName>
    </recommendedName>
    <alternativeName>
        <fullName evidence="2">Jasmonate ZIM domain-containing protein</fullName>
    </alternativeName>
</protein>
<dbReference type="Pfam" id="PF06200">
    <property type="entry name" value="tify"/>
    <property type="match status" value="1"/>
</dbReference>
<dbReference type="AlphaFoldDB" id="A0A6J1BP77"/>
<dbReference type="GeneID" id="111004531"/>
<dbReference type="KEGG" id="mcha:111004531"/>
<sequence>MILSVSSLSLSLCSDSFCLFSVCFFPQKSSCLSCVFLYALALYAEERNGCFPMLRSLMSGQGASSNAGYYGTGEKKKNSTSNPMFHDFLGIRTKDSSVLLAAKAPDVNLSEASSPSPSALAASSGGRGLFSTASDLAFENQGGDYLEGVPFYSPRNENSNRIAGIKRSINPDSAFMGSYRNQIPHMASDSLERSHSMKMLQNGAAGDRPRYIDNDAVYSMQPPRIASYSLTQHSLGTRFNPSVSKWERPIPMNIGLAQSSPLGSQFVPRVHQVASNSSREFNVAPFSISHPAADEGSRTGMKSAGIFSSINAGHDGRHSAHMLLSCDKQKFKTEGLEHKSSNPISQQRPDSINRQMTIFYSGKAHVFDEVHPNKADIIMALAGSNGGSWSTTLASKPNVTGISSDQESAREYREKLYCSTISSRGVSDNPILTQAGDNDAFWLLVVVAGDCPSSIPAKETREPVRAAELNAER</sequence>
<evidence type="ECO:0000259" key="4">
    <source>
        <dbReference type="PROSITE" id="PS51320"/>
    </source>
</evidence>
<evidence type="ECO:0000256" key="3">
    <source>
        <dbReference type="SAM" id="SignalP"/>
    </source>
</evidence>
<keyword evidence="2" id="KW-0539">Nucleus</keyword>
<organism evidence="5 6">
    <name type="scientific">Momordica charantia</name>
    <name type="common">Bitter gourd</name>
    <name type="synonym">Balsam pear</name>
    <dbReference type="NCBI Taxonomy" id="3673"/>
    <lineage>
        <taxon>Eukaryota</taxon>
        <taxon>Viridiplantae</taxon>
        <taxon>Streptophyta</taxon>
        <taxon>Embryophyta</taxon>
        <taxon>Tracheophyta</taxon>
        <taxon>Spermatophyta</taxon>
        <taxon>Magnoliopsida</taxon>
        <taxon>eudicotyledons</taxon>
        <taxon>Gunneridae</taxon>
        <taxon>Pentapetalae</taxon>
        <taxon>rosids</taxon>
        <taxon>fabids</taxon>
        <taxon>Cucurbitales</taxon>
        <taxon>Cucurbitaceae</taxon>
        <taxon>Momordiceae</taxon>
        <taxon>Momordica</taxon>
    </lineage>
</organism>
<comment type="similarity">
    <text evidence="1 2">Belongs to the TIFY/JAZ family.</text>
</comment>
<feature type="domain" description="Tify" evidence="4">
    <location>
        <begin position="349"/>
        <end position="384"/>
    </location>
</feature>
<dbReference type="InterPro" id="IPR040390">
    <property type="entry name" value="TIFY/JAZ"/>
</dbReference>
<dbReference type="SMART" id="SM00979">
    <property type="entry name" value="TIFY"/>
    <property type="match status" value="1"/>
</dbReference>
<feature type="signal peptide" evidence="3">
    <location>
        <begin position="1"/>
        <end position="18"/>
    </location>
</feature>
<evidence type="ECO:0000313" key="6">
    <source>
        <dbReference type="RefSeq" id="XP_022131265.1"/>
    </source>
</evidence>
<dbReference type="RefSeq" id="XP_022131265.1">
    <property type="nucleotide sequence ID" value="XM_022275573.1"/>
</dbReference>
<keyword evidence="3" id="KW-0732">Signal</keyword>
<name>A0A6J1BP77_MOMCH</name>
<evidence type="ECO:0000256" key="1">
    <source>
        <dbReference type="ARBA" id="ARBA00008614"/>
    </source>
</evidence>
<dbReference type="OrthoDB" id="1908882at2759"/>
<accession>A0A6J1BP77</accession>
<keyword evidence="5" id="KW-1185">Reference proteome</keyword>